<proteinExistence type="inferred from homology"/>
<evidence type="ECO:0000259" key="13">
    <source>
        <dbReference type="PROSITE" id="PS50011"/>
    </source>
</evidence>
<dbReference type="AlphaFoldDB" id="A0A1J3EJ18"/>
<evidence type="ECO:0000256" key="7">
    <source>
        <dbReference type="ARBA" id="ARBA00047899"/>
    </source>
</evidence>
<sequence>MPMRSKTPSPLLFPNGKQQKADSEYDWNDLGTGAQARNVSAFSAIRRAAKKVVGVFAFIFSGQRKLKPRECRSDRGEISSTHDRESTLSGWTGYSSPSSFGRSTERKVSGQYRFSGSRFQNSGKDSSSSSRKSWNLGPVIFSFGELQRATANFAPVNQIGEGGFGTVFKGKLDDGTFVAIKRARKNNYGKSWLTEFKNEIYTLSKIEHMNLVKLYGFLEHEDEKVIVVEYVSNGNLREHLDGLRGNRLEMAERLEIAIDVAHALTYLHTYTETAIIHRDIKASNILITDKLRAKVADFGFARLVSDDSEATHISTQVKGSAGYVDPDYLRTFQLTDKSDVYSYGVLLIELLTGRRPIELKRPRKDRLTVKWALKRLNDEEVVLVMDPFLKRNRAAIEVAEKMLRLASECVAPTRGTRPSMKDCVEKLWGIRREKKETRLCSSASVSSSSSATHSFVGRDSDRFALPRIVDDENTTQ</sequence>
<reference evidence="14" key="1">
    <citation type="submission" date="2016-07" db="EMBL/GenBank/DDBJ databases">
        <title>De novo transcriptome assembly of four accessions of the metal hyperaccumulator plant Noccaea caerulescens.</title>
        <authorList>
            <person name="Blande D."/>
            <person name="Halimaa P."/>
            <person name="Tervahauta A.I."/>
            <person name="Aarts M.G."/>
            <person name="Karenlampi S.O."/>
        </authorList>
    </citation>
    <scope>NUCLEOTIDE SEQUENCE</scope>
</reference>
<feature type="region of interest" description="Disordered" evidence="12">
    <location>
        <begin position="69"/>
        <end position="107"/>
    </location>
</feature>
<evidence type="ECO:0000256" key="1">
    <source>
        <dbReference type="ARBA" id="ARBA00012513"/>
    </source>
</evidence>
<dbReference type="Gene3D" id="1.10.510.10">
    <property type="entry name" value="Transferase(Phosphotransferase) domain 1"/>
    <property type="match status" value="1"/>
</dbReference>
<keyword evidence="4 10" id="KW-0547">Nucleotide-binding</keyword>
<protein>
    <recommendedName>
        <fullName evidence="1">non-specific serine/threonine protein kinase</fullName>
        <ecNumber evidence="1">2.7.11.1</ecNumber>
    </recommendedName>
</protein>
<dbReference type="SUPFAM" id="SSF56112">
    <property type="entry name" value="Protein kinase-like (PK-like)"/>
    <property type="match status" value="1"/>
</dbReference>
<dbReference type="EMBL" id="GEVK01022643">
    <property type="protein sequence ID" value="JAU30189.1"/>
    <property type="molecule type" value="Transcribed_RNA"/>
</dbReference>
<feature type="compositionally biased region" description="Basic and acidic residues" evidence="12">
    <location>
        <begin position="69"/>
        <end position="86"/>
    </location>
</feature>
<evidence type="ECO:0000256" key="3">
    <source>
        <dbReference type="ARBA" id="ARBA00022679"/>
    </source>
</evidence>
<accession>A0A1J3EJ18</accession>
<dbReference type="GO" id="GO:0004674">
    <property type="term" value="F:protein serine/threonine kinase activity"/>
    <property type="evidence" value="ECO:0007669"/>
    <property type="project" value="UniProtKB-KW"/>
</dbReference>
<dbReference type="PROSITE" id="PS00108">
    <property type="entry name" value="PROTEIN_KINASE_ST"/>
    <property type="match status" value="1"/>
</dbReference>
<keyword evidence="5 14" id="KW-0418">Kinase</keyword>
<dbReference type="InterPro" id="IPR011009">
    <property type="entry name" value="Kinase-like_dom_sf"/>
</dbReference>
<evidence type="ECO:0000313" key="14">
    <source>
        <dbReference type="EMBL" id="JAU30189.1"/>
    </source>
</evidence>
<dbReference type="Pfam" id="PF00069">
    <property type="entry name" value="Pkinase"/>
    <property type="match status" value="1"/>
</dbReference>
<comment type="catalytic activity">
    <reaction evidence="8">
        <text>L-seryl-[protein] + ATP = O-phospho-L-seryl-[protein] + ADP + H(+)</text>
        <dbReference type="Rhea" id="RHEA:17989"/>
        <dbReference type="Rhea" id="RHEA-COMP:9863"/>
        <dbReference type="Rhea" id="RHEA-COMP:11604"/>
        <dbReference type="ChEBI" id="CHEBI:15378"/>
        <dbReference type="ChEBI" id="CHEBI:29999"/>
        <dbReference type="ChEBI" id="CHEBI:30616"/>
        <dbReference type="ChEBI" id="CHEBI:83421"/>
        <dbReference type="ChEBI" id="CHEBI:456216"/>
        <dbReference type="EC" id="2.7.11.1"/>
    </reaction>
</comment>
<dbReference type="SMART" id="SM00220">
    <property type="entry name" value="S_TKc"/>
    <property type="match status" value="1"/>
</dbReference>
<dbReference type="CDD" id="cd14066">
    <property type="entry name" value="STKc_IRAK"/>
    <property type="match status" value="1"/>
</dbReference>
<dbReference type="Gene3D" id="3.30.200.20">
    <property type="entry name" value="Phosphorylase Kinase, domain 1"/>
    <property type="match status" value="1"/>
</dbReference>
<dbReference type="FunFam" id="1.10.510.10:FF:000300">
    <property type="entry name" value="Calmodulin-binding receptor-like cytoplasmic kinase 3"/>
    <property type="match status" value="1"/>
</dbReference>
<evidence type="ECO:0000256" key="2">
    <source>
        <dbReference type="ARBA" id="ARBA00022527"/>
    </source>
</evidence>
<dbReference type="FunFam" id="3.30.200.20:FF:000544">
    <property type="entry name" value="Calmodulin-binding receptor-like cytoplasmic kinase 1"/>
    <property type="match status" value="1"/>
</dbReference>
<feature type="domain" description="Protein kinase" evidence="13">
    <location>
        <begin position="153"/>
        <end position="429"/>
    </location>
</feature>
<keyword evidence="14" id="KW-0675">Receptor</keyword>
<comment type="subunit">
    <text evidence="9">Interacts with calmodulin (CaM) in a Ca(2+)-dependent manner.</text>
</comment>
<keyword evidence="3" id="KW-0808">Transferase</keyword>
<evidence type="ECO:0000256" key="10">
    <source>
        <dbReference type="PROSITE-ProRule" id="PRU10141"/>
    </source>
</evidence>
<dbReference type="InterPro" id="IPR008271">
    <property type="entry name" value="Ser/Thr_kinase_AS"/>
</dbReference>
<keyword evidence="2 11" id="KW-0723">Serine/threonine-protein kinase</keyword>
<evidence type="ECO:0000256" key="8">
    <source>
        <dbReference type="ARBA" id="ARBA00048679"/>
    </source>
</evidence>
<evidence type="ECO:0000256" key="4">
    <source>
        <dbReference type="ARBA" id="ARBA00022741"/>
    </source>
</evidence>
<evidence type="ECO:0000256" key="6">
    <source>
        <dbReference type="ARBA" id="ARBA00022840"/>
    </source>
</evidence>
<dbReference type="PROSITE" id="PS00107">
    <property type="entry name" value="PROTEIN_KINASE_ATP"/>
    <property type="match status" value="1"/>
</dbReference>
<keyword evidence="6 10" id="KW-0067">ATP-binding</keyword>
<organism evidence="14">
    <name type="scientific">Noccaea caerulescens</name>
    <name type="common">Alpine penny-cress</name>
    <name type="synonym">Thlaspi caerulescens</name>
    <dbReference type="NCBI Taxonomy" id="107243"/>
    <lineage>
        <taxon>Eukaryota</taxon>
        <taxon>Viridiplantae</taxon>
        <taxon>Streptophyta</taxon>
        <taxon>Embryophyta</taxon>
        <taxon>Tracheophyta</taxon>
        <taxon>Spermatophyta</taxon>
        <taxon>Magnoliopsida</taxon>
        <taxon>eudicotyledons</taxon>
        <taxon>Gunneridae</taxon>
        <taxon>Pentapetalae</taxon>
        <taxon>rosids</taxon>
        <taxon>malvids</taxon>
        <taxon>Brassicales</taxon>
        <taxon>Brassicaceae</taxon>
        <taxon>Coluteocarpeae</taxon>
        <taxon>Noccaea</taxon>
    </lineage>
</organism>
<name>A0A1J3EJ18_NOCCA</name>
<dbReference type="PROSITE" id="PS50011">
    <property type="entry name" value="PROTEIN_KINASE_DOM"/>
    <property type="match status" value="1"/>
</dbReference>
<evidence type="ECO:0000256" key="5">
    <source>
        <dbReference type="ARBA" id="ARBA00022777"/>
    </source>
</evidence>
<feature type="compositionally biased region" description="Polar residues" evidence="12">
    <location>
        <begin position="87"/>
        <end position="102"/>
    </location>
</feature>
<dbReference type="PANTHER" id="PTHR46008">
    <property type="entry name" value="LEAF RUST 10 DISEASE-RESISTANCE LOCUS RECEPTOR-LIKE PROTEIN KINASE-LIKE 1.4"/>
    <property type="match status" value="1"/>
</dbReference>
<evidence type="ECO:0000256" key="9">
    <source>
        <dbReference type="ARBA" id="ARBA00066160"/>
    </source>
</evidence>
<feature type="region of interest" description="Disordered" evidence="12">
    <location>
        <begin position="1"/>
        <end position="26"/>
    </location>
</feature>
<dbReference type="GO" id="GO:0005524">
    <property type="term" value="F:ATP binding"/>
    <property type="evidence" value="ECO:0007669"/>
    <property type="project" value="UniProtKB-UniRule"/>
</dbReference>
<comment type="catalytic activity">
    <reaction evidence="7">
        <text>L-threonyl-[protein] + ATP = O-phospho-L-threonyl-[protein] + ADP + H(+)</text>
        <dbReference type="Rhea" id="RHEA:46608"/>
        <dbReference type="Rhea" id="RHEA-COMP:11060"/>
        <dbReference type="Rhea" id="RHEA-COMP:11605"/>
        <dbReference type="ChEBI" id="CHEBI:15378"/>
        <dbReference type="ChEBI" id="CHEBI:30013"/>
        <dbReference type="ChEBI" id="CHEBI:30616"/>
        <dbReference type="ChEBI" id="CHEBI:61977"/>
        <dbReference type="ChEBI" id="CHEBI:456216"/>
        <dbReference type="EC" id="2.7.11.1"/>
    </reaction>
</comment>
<dbReference type="InterPro" id="IPR017441">
    <property type="entry name" value="Protein_kinase_ATP_BS"/>
</dbReference>
<evidence type="ECO:0000256" key="11">
    <source>
        <dbReference type="RuleBase" id="RU000304"/>
    </source>
</evidence>
<comment type="similarity">
    <text evidence="11">Belongs to the protein kinase superfamily.</text>
</comment>
<dbReference type="EC" id="2.7.11.1" evidence="1"/>
<dbReference type="InterPro" id="IPR000719">
    <property type="entry name" value="Prot_kinase_dom"/>
</dbReference>
<gene>
    <name evidence="14" type="ORF">LC_TR19189_c2_g1_i1_g.64098</name>
</gene>
<dbReference type="PANTHER" id="PTHR46008:SF48">
    <property type="entry name" value="PROTEIN KINASE DOMAIN-CONTAINING PROTEIN"/>
    <property type="match status" value="1"/>
</dbReference>
<feature type="binding site" evidence="10">
    <location>
        <position position="185"/>
    </location>
    <ligand>
        <name>ATP</name>
        <dbReference type="ChEBI" id="CHEBI:30616"/>
    </ligand>
</feature>
<evidence type="ECO:0000256" key="12">
    <source>
        <dbReference type="SAM" id="MobiDB-lite"/>
    </source>
</evidence>